<feature type="region of interest" description="Disordered" evidence="1">
    <location>
        <begin position="65"/>
        <end position="110"/>
    </location>
</feature>
<evidence type="ECO:0000313" key="2">
    <source>
        <dbReference type="EMBL" id="KAJ9130303.1"/>
    </source>
</evidence>
<reference evidence="2" key="1">
    <citation type="submission" date="2022-07" db="EMBL/GenBank/DDBJ databases">
        <title>Fungi with potential for degradation of polypropylene.</title>
        <authorList>
            <person name="Gostincar C."/>
        </authorList>
    </citation>
    <scope>NUCLEOTIDE SEQUENCE</scope>
    <source>
        <strain evidence="2">EXF-13287</strain>
    </source>
</reference>
<proteinExistence type="predicted"/>
<evidence type="ECO:0000313" key="3">
    <source>
        <dbReference type="Proteomes" id="UP001174691"/>
    </source>
</evidence>
<feature type="region of interest" description="Disordered" evidence="1">
    <location>
        <begin position="1"/>
        <end position="50"/>
    </location>
</feature>
<sequence length="110" mass="11481">MAALGRDAAKQPTGGGGRKPLPDGPGARRPSGTQAGDQPQSAEMKEALTGLRALEDKLRWQLEKDKQRLHHDRRISLSTQPSGSGSDASEASGANSGTSRASKDESSAMI</sequence>
<keyword evidence="3" id="KW-1185">Reference proteome</keyword>
<feature type="compositionally biased region" description="Basic and acidic residues" evidence="1">
    <location>
        <begin position="101"/>
        <end position="110"/>
    </location>
</feature>
<dbReference type="EMBL" id="JANBVN010000276">
    <property type="protein sequence ID" value="KAJ9130303.1"/>
    <property type="molecule type" value="Genomic_DNA"/>
</dbReference>
<feature type="compositionally biased region" description="Polar residues" evidence="1">
    <location>
        <begin position="31"/>
        <end position="41"/>
    </location>
</feature>
<dbReference type="Proteomes" id="UP001174691">
    <property type="component" value="Unassembled WGS sequence"/>
</dbReference>
<comment type="caution">
    <text evidence="2">The sequence shown here is derived from an EMBL/GenBank/DDBJ whole genome shotgun (WGS) entry which is preliminary data.</text>
</comment>
<organism evidence="2 3">
    <name type="scientific">Coniochaeta hoffmannii</name>
    <dbReference type="NCBI Taxonomy" id="91930"/>
    <lineage>
        <taxon>Eukaryota</taxon>
        <taxon>Fungi</taxon>
        <taxon>Dikarya</taxon>
        <taxon>Ascomycota</taxon>
        <taxon>Pezizomycotina</taxon>
        <taxon>Sordariomycetes</taxon>
        <taxon>Sordariomycetidae</taxon>
        <taxon>Coniochaetales</taxon>
        <taxon>Coniochaetaceae</taxon>
        <taxon>Coniochaeta</taxon>
    </lineage>
</organism>
<evidence type="ECO:0000256" key="1">
    <source>
        <dbReference type="SAM" id="MobiDB-lite"/>
    </source>
</evidence>
<name>A0AA38REY8_9PEZI</name>
<accession>A0AA38REY8</accession>
<dbReference type="AlphaFoldDB" id="A0AA38REY8"/>
<protein>
    <submittedName>
        <fullName evidence="2">Uncharacterized protein</fullName>
    </submittedName>
</protein>
<gene>
    <name evidence="2" type="ORF">NKR19_g9949</name>
</gene>
<feature type="compositionally biased region" description="Low complexity" evidence="1">
    <location>
        <begin position="82"/>
        <end position="97"/>
    </location>
</feature>